<feature type="domain" description="UBC core" evidence="4">
    <location>
        <begin position="388"/>
        <end position="554"/>
    </location>
</feature>
<dbReference type="OrthoDB" id="47801at2759"/>
<dbReference type="Gene3D" id="3.10.110.10">
    <property type="entry name" value="Ubiquitin Conjugating Enzyme"/>
    <property type="match status" value="1"/>
</dbReference>
<dbReference type="CDD" id="cd23810">
    <property type="entry name" value="UBCc_BIRC6"/>
    <property type="match status" value="1"/>
</dbReference>
<dbReference type="PROSITE" id="PS50127">
    <property type="entry name" value="UBC_2"/>
    <property type="match status" value="1"/>
</dbReference>
<feature type="region of interest" description="Disordered" evidence="3">
    <location>
        <begin position="108"/>
        <end position="161"/>
    </location>
</feature>
<dbReference type="SUPFAM" id="SSF54495">
    <property type="entry name" value="UBC-like"/>
    <property type="match status" value="1"/>
</dbReference>
<dbReference type="Pfam" id="PF00179">
    <property type="entry name" value="UQ_con"/>
    <property type="match status" value="1"/>
</dbReference>
<protein>
    <recommendedName>
        <fullName evidence="4">UBC core domain-containing protein</fullName>
    </recommendedName>
</protein>
<dbReference type="InterPro" id="IPR000608">
    <property type="entry name" value="UBC"/>
</dbReference>
<dbReference type="PANTHER" id="PTHR46116">
    <property type="entry name" value="(E3-INDEPENDENT) E2 UBIQUITIN-CONJUGATING ENZYME"/>
    <property type="match status" value="1"/>
</dbReference>
<dbReference type="PANTHER" id="PTHR46116:SF39">
    <property type="entry name" value="BACULOVIRAL IAP REPEAT-CONTAINING PROTEIN 6"/>
    <property type="match status" value="1"/>
</dbReference>
<evidence type="ECO:0000313" key="5">
    <source>
        <dbReference type="EMBL" id="CEO98195.1"/>
    </source>
</evidence>
<dbReference type="AlphaFoldDB" id="A0A0G4ISH3"/>
<evidence type="ECO:0000256" key="3">
    <source>
        <dbReference type="SAM" id="MobiDB-lite"/>
    </source>
</evidence>
<dbReference type="EMBL" id="CDSF01000083">
    <property type="protein sequence ID" value="CEO98195.1"/>
    <property type="molecule type" value="Genomic_DNA"/>
</dbReference>
<reference evidence="5 6" key="1">
    <citation type="submission" date="2015-02" db="EMBL/GenBank/DDBJ databases">
        <authorList>
            <person name="Chooi Y.-H."/>
        </authorList>
    </citation>
    <scope>NUCLEOTIDE SEQUENCE [LARGE SCALE GENOMIC DNA]</scope>
    <source>
        <strain evidence="5">E3</strain>
    </source>
</reference>
<evidence type="ECO:0000313" key="6">
    <source>
        <dbReference type="Proteomes" id="UP000039324"/>
    </source>
</evidence>
<dbReference type="Proteomes" id="UP000039324">
    <property type="component" value="Unassembled WGS sequence"/>
</dbReference>
<dbReference type="SMART" id="SM00212">
    <property type="entry name" value="UBCc"/>
    <property type="match status" value="1"/>
</dbReference>
<dbReference type="STRING" id="37360.A0A0G4ISH3"/>
<keyword evidence="2" id="KW-0833">Ubl conjugation pathway</keyword>
<evidence type="ECO:0000256" key="2">
    <source>
        <dbReference type="ARBA" id="ARBA00022786"/>
    </source>
</evidence>
<proteinExistence type="predicted"/>
<sequence>MTVAPARSRKLHLRSPWRVAMADMEVVERDLGDFVEDDDVDLDDAGWDDADDGGDAAPDAWETTPGYEVGMSDSLADLSLMHPSAPRIIKTIKLVLYRVVILTGRMPRHPDNRQQQQPSLEAIPVAKTTTNPEPSSSSSSSHPRKRPHDGGDASSAWAKGTGYGDRHSKDFDVNETIRTKKAFSDELAGELGTLCDQVELCPPASFAFIANLLTESNIVVAVTTILDVDSMLEAEMYYSALLAALRLCTILSSRDEMNLIGYLEPPSGLSIYGALAGLKQKAEDAHLLIQSTSSSQADDGNGIVENILAAAHATLDVCPVDAQRDGSTLKAETPAQATAAPTASYLLDDEAAAQYETFMEAQRFQLVDDFPQHLFKDSKEAKEAPSAPVVRRLAHELATLRRSLPVNQESCVLVRSSQMDMRFARVLIFPASGTPYSNGAFVFDVFFPNAYPMKPPRMLLRTTGGGTVRFNPNLYNCGKVCLSLLGTWEGRAAERWSAASSFLQVVVSVQALIFIPKPYFNEPGFEESQGSRQGEQASNEYNRNLYPSTIRWAMTDALANPYAEFADAVRAHFYLKRGIVKRQVAEWPSVPARIVKALVEQLDRLTEPAW</sequence>
<name>A0A0G4ISH3_PLABS</name>
<keyword evidence="1" id="KW-0808">Transferase</keyword>
<dbReference type="GO" id="GO:0016740">
    <property type="term" value="F:transferase activity"/>
    <property type="evidence" value="ECO:0007669"/>
    <property type="project" value="UniProtKB-KW"/>
</dbReference>
<keyword evidence="6" id="KW-1185">Reference proteome</keyword>
<evidence type="ECO:0000256" key="1">
    <source>
        <dbReference type="ARBA" id="ARBA00022679"/>
    </source>
</evidence>
<evidence type="ECO:0000259" key="4">
    <source>
        <dbReference type="PROSITE" id="PS50127"/>
    </source>
</evidence>
<accession>A0A0G4ISH3</accession>
<gene>
    <name evidence="5" type="ORF">PBRA_006309</name>
</gene>
<dbReference type="InterPro" id="IPR016135">
    <property type="entry name" value="UBQ-conjugating_enzyme/RWD"/>
</dbReference>
<organism evidence="5 6">
    <name type="scientific">Plasmodiophora brassicae</name>
    <name type="common">Clubroot disease agent</name>
    <dbReference type="NCBI Taxonomy" id="37360"/>
    <lineage>
        <taxon>Eukaryota</taxon>
        <taxon>Sar</taxon>
        <taxon>Rhizaria</taxon>
        <taxon>Endomyxa</taxon>
        <taxon>Phytomyxea</taxon>
        <taxon>Plasmodiophorida</taxon>
        <taxon>Plasmodiophoridae</taxon>
        <taxon>Plasmodiophora</taxon>
    </lineage>
</organism>